<dbReference type="Proteomes" id="UP000789920">
    <property type="component" value="Unassembled WGS sequence"/>
</dbReference>
<evidence type="ECO:0000313" key="2">
    <source>
        <dbReference type="Proteomes" id="UP000789920"/>
    </source>
</evidence>
<name>A0ACA9NLG2_9GLOM</name>
<keyword evidence="2" id="KW-1185">Reference proteome</keyword>
<feature type="non-terminal residue" evidence="1">
    <location>
        <position position="98"/>
    </location>
</feature>
<proteinExistence type="predicted"/>
<accession>A0ACA9NLG2</accession>
<protein>
    <submittedName>
        <fullName evidence="1">31323_t:CDS:1</fullName>
    </submittedName>
</protein>
<comment type="caution">
    <text evidence="1">The sequence shown here is derived from an EMBL/GenBank/DDBJ whole genome shotgun (WGS) entry which is preliminary data.</text>
</comment>
<reference evidence="1" key="1">
    <citation type="submission" date="2021-06" db="EMBL/GenBank/DDBJ databases">
        <authorList>
            <person name="Kallberg Y."/>
            <person name="Tangrot J."/>
            <person name="Rosling A."/>
        </authorList>
    </citation>
    <scope>NUCLEOTIDE SEQUENCE</scope>
    <source>
        <strain evidence="1">MA461A</strain>
    </source>
</reference>
<gene>
    <name evidence="1" type="ORF">RPERSI_LOCUS8338</name>
</gene>
<organism evidence="1 2">
    <name type="scientific">Racocetra persica</name>
    <dbReference type="NCBI Taxonomy" id="160502"/>
    <lineage>
        <taxon>Eukaryota</taxon>
        <taxon>Fungi</taxon>
        <taxon>Fungi incertae sedis</taxon>
        <taxon>Mucoromycota</taxon>
        <taxon>Glomeromycotina</taxon>
        <taxon>Glomeromycetes</taxon>
        <taxon>Diversisporales</taxon>
        <taxon>Gigasporaceae</taxon>
        <taxon>Racocetra</taxon>
    </lineage>
</organism>
<evidence type="ECO:0000313" key="1">
    <source>
        <dbReference type="EMBL" id="CAG8662654.1"/>
    </source>
</evidence>
<dbReference type="EMBL" id="CAJVQC010014998">
    <property type="protein sequence ID" value="CAG8662654.1"/>
    <property type="molecule type" value="Genomic_DNA"/>
</dbReference>
<sequence>MFFLGDLYLNGKPGVVEKNEELGYKYLELAASHNNEKAISLLETSISCKVLSVAKPETFQDSRNFRNDARTYHDRYSKGPLRISAPGPIKSNDAPREK</sequence>